<dbReference type="Proteomes" id="UP000182360">
    <property type="component" value="Unassembled WGS sequence"/>
</dbReference>
<evidence type="ECO:0000313" key="2">
    <source>
        <dbReference type="EMBL" id="SEQ06215.1"/>
    </source>
</evidence>
<evidence type="ECO:0000313" key="3">
    <source>
        <dbReference type="Proteomes" id="UP000182360"/>
    </source>
</evidence>
<organism evidence="2 3">
    <name type="scientific">Treponema bryantii</name>
    <dbReference type="NCBI Taxonomy" id="163"/>
    <lineage>
        <taxon>Bacteria</taxon>
        <taxon>Pseudomonadati</taxon>
        <taxon>Spirochaetota</taxon>
        <taxon>Spirochaetia</taxon>
        <taxon>Spirochaetales</taxon>
        <taxon>Treponemataceae</taxon>
        <taxon>Treponema</taxon>
    </lineage>
</organism>
<keyword evidence="3" id="KW-1185">Reference proteome</keyword>
<evidence type="ECO:0000259" key="1">
    <source>
        <dbReference type="Pfam" id="PF01243"/>
    </source>
</evidence>
<dbReference type="SUPFAM" id="SSF50475">
    <property type="entry name" value="FMN-binding split barrel"/>
    <property type="match status" value="1"/>
</dbReference>
<feature type="domain" description="Pyridoxamine 5'-phosphate oxidase N-terminal" evidence="1">
    <location>
        <begin position="7"/>
        <end position="138"/>
    </location>
</feature>
<dbReference type="PANTHER" id="PTHR34818">
    <property type="entry name" value="PROTEIN BLI-3"/>
    <property type="match status" value="1"/>
</dbReference>
<dbReference type="AlphaFoldDB" id="A0A1H9CYF8"/>
<dbReference type="Gene3D" id="2.30.110.10">
    <property type="entry name" value="Electron Transport, Fmn-binding Protein, Chain A"/>
    <property type="match status" value="1"/>
</dbReference>
<sequence length="150" mass="17207">MKDVISIIQKSEAAYLATVDKEGRPEIRALLNLCNPKKYKKLEGKTLIVEGEKLTMYFTTNTSSKKVERIRNNHNAALYFCEPEKFKGICATGTIEEVTDQSLKEDLWQTGWLIYYHKGKTDPDYTVLKFTSTKIEGWYNASPHCFGNIN</sequence>
<dbReference type="RefSeq" id="WP_074641501.1">
    <property type="nucleotide sequence ID" value="NZ_FOFU01000002.1"/>
</dbReference>
<accession>A0A1H9CYF8</accession>
<gene>
    <name evidence="2" type="ORF">SAMN04487977_102359</name>
</gene>
<protein>
    <submittedName>
        <fullName evidence="2">General stress protein 26</fullName>
    </submittedName>
</protein>
<dbReference type="EMBL" id="FOFU01000002">
    <property type="protein sequence ID" value="SEQ06215.1"/>
    <property type="molecule type" value="Genomic_DNA"/>
</dbReference>
<dbReference type="PANTHER" id="PTHR34818:SF1">
    <property type="entry name" value="PROTEIN BLI-3"/>
    <property type="match status" value="1"/>
</dbReference>
<name>A0A1H9CYF8_9SPIR</name>
<dbReference type="Pfam" id="PF01243">
    <property type="entry name" value="PNPOx_N"/>
    <property type="match status" value="1"/>
</dbReference>
<dbReference type="OrthoDB" id="1954371at2"/>
<reference evidence="2 3" key="1">
    <citation type="submission" date="2016-10" db="EMBL/GenBank/DDBJ databases">
        <authorList>
            <person name="de Groot N.N."/>
        </authorList>
    </citation>
    <scope>NUCLEOTIDE SEQUENCE [LARGE SCALE GENOMIC DNA]</scope>
    <source>
        <strain evidence="2 3">B25</strain>
    </source>
</reference>
<dbReference type="InterPro" id="IPR012349">
    <property type="entry name" value="Split_barrel_FMN-bd"/>
</dbReference>
<dbReference type="InterPro" id="IPR052917">
    <property type="entry name" value="Stress-Dev_Protein"/>
</dbReference>
<proteinExistence type="predicted"/>
<dbReference type="InterPro" id="IPR011576">
    <property type="entry name" value="Pyridox_Oxase_N"/>
</dbReference>